<dbReference type="Gene3D" id="1.20.200.10">
    <property type="entry name" value="Fumarase/aspartase (Central domain)"/>
    <property type="match status" value="1"/>
</dbReference>
<accession>A0AA35WAL5</accession>
<name>A0AA35WAL5_GEOBA</name>
<protein>
    <submittedName>
        <fullName evidence="1">Fumarate hydratase class II</fullName>
    </submittedName>
</protein>
<dbReference type="SUPFAM" id="SSF48557">
    <property type="entry name" value="L-aspartase-like"/>
    <property type="match status" value="1"/>
</dbReference>
<evidence type="ECO:0000313" key="1">
    <source>
        <dbReference type="EMBL" id="CAI8013524.1"/>
    </source>
</evidence>
<dbReference type="AlphaFoldDB" id="A0AA35WAL5"/>
<organism evidence="1 2">
    <name type="scientific">Geodia barretti</name>
    <name type="common">Barrett's horny sponge</name>
    <dbReference type="NCBI Taxonomy" id="519541"/>
    <lineage>
        <taxon>Eukaryota</taxon>
        <taxon>Metazoa</taxon>
        <taxon>Porifera</taxon>
        <taxon>Demospongiae</taxon>
        <taxon>Heteroscleromorpha</taxon>
        <taxon>Tetractinellida</taxon>
        <taxon>Astrophorina</taxon>
        <taxon>Geodiidae</taxon>
        <taxon>Geodia</taxon>
    </lineage>
</organism>
<dbReference type="GO" id="GO:0008797">
    <property type="term" value="F:aspartate ammonia-lyase activity"/>
    <property type="evidence" value="ECO:0007669"/>
    <property type="project" value="TreeGrafter"/>
</dbReference>
<keyword evidence="2" id="KW-1185">Reference proteome</keyword>
<dbReference type="GO" id="GO:0005829">
    <property type="term" value="C:cytosol"/>
    <property type="evidence" value="ECO:0007669"/>
    <property type="project" value="TreeGrafter"/>
</dbReference>
<gene>
    <name evidence="1" type="ORF">GBAR_LOCUS8563</name>
</gene>
<dbReference type="PANTHER" id="PTHR42696:SF2">
    <property type="entry name" value="ASPARTATE AMMONIA-LYASE"/>
    <property type="match status" value="1"/>
</dbReference>
<evidence type="ECO:0000313" key="2">
    <source>
        <dbReference type="Proteomes" id="UP001174909"/>
    </source>
</evidence>
<dbReference type="InterPro" id="IPR051546">
    <property type="entry name" value="Aspartate_Ammonia-Lyase"/>
</dbReference>
<dbReference type="GO" id="GO:0006531">
    <property type="term" value="P:aspartate metabolic process"/>
    <property type="evidence" value="ECO:0007669"/>
    <property type="project" value="TreeGrafter"/>
</dbReference>
<proteinExistence type="predicted"/>
<dbReference type="InterPro" id="IPR008948">
    <property type="entry name" value="L-Aspartase-like"/>
</dbReference>
<reference evidence="1" key="1">
    <citation type="submission" date="2023-03" db="EMBL/GenBank/DDBJ databases">
        <authorList>
            <person name="Steffen K."/>
            <person name="Cardenas P."/>
        </authorList>
    </citation>
    <scope>NUCLEOTIDE SEQUENCE</scope>
</reference>
<comment type="caution">
    <text evidence="1">The sequence shown here is derived from an EMBL/GenBank/DDBJ whole genome shotgun (WGS) entry which is preliminary data.</text>
</comment>
<dbReference type="EMBL" id="CASHTH010001270">
    <property type="protein sequence ID" value="CAI8013524.1"/>
    <property type="molecule type" value="Genomic_DNA"/>
</dbReference>
<dbReference type="Proteomes" id="UP001174909">
    <property type="component" value="Unassembled WGS sequence"/>
</dbReference>
<dbReference type="PANTHER" id="PTHR42696">
    <property type="entry name" value="ASPARTATE AMMONIA-LYASE"/>
    <property type="match status" value="1"/>
</dbReference>
<sequence length="104" mass="10498">MPGKVNPVIAESVIQVAAQVVGNDATITLAGQGGYFELNTMMPVAAYNILQSISLLAASANNFAEQCVKGIEATDVGPAMVEKGLMLGTALAPAIGYDAAAAIC</sequence>